<name>A0ABN9TBT1_9DINO</name>
<proteinExistence type="predicted"/>
<dbReference type="EMBL" id="CAUYUJ010014555">
    <property type="protein sequence ID" value="CAK0843162.1"/>
    <property type="molecule type" value="Genomic_DNA"/>
</dbReference>
<gene>
    <name evidence="1" type="ORF">PCOR1329_LOCUS37595</name>
</gene>
<comment type="caution">
    <text evidence="1">The sequence shown here is derived from an EMBL/GenBank/DDBJ whole genome shotgun (WGS) entry which is preliminary data.</text>
</comment>
<evidence type="ECO:0000313" key="1">
    <source>
        <dbReference type="EMBL" id="CAK0843162.1"/>
    </source>
</evidence>
<keyword evidence="2" id="KW-1185">Reference proteome</keyword>
<sequence length="170" mass="18036">MSQRGLSLCLRPARQLPHLLVHPSDQIPEALLPGLQKLVRLLPPALGLLLHCHRDAQPRSTVVSVGFARVFLRASLLSSSCGTRGVGLCCGSRRERPDRVQAPSASGGDSAFRLPSMRTLNEASVTCGMTAQWPICCFLLAGSRVLLATPPPLFSSARSSTPSLPAAPPP</sequence>
<accession>A0ABN9TBT1</accession>
<protein>
    <submittedName>
        <fullName evidence="1">Uncharacterized protein</fullName>
    </submittedName>
</protein>
<organism evidence="1 2">
    <name type="scientific">Prorocentrum cordatum</name>
    <dbReference type="NCBI Taxonomy" id="2364126"/>
    <lineage>
        <taxon>Eukaryota</taxon>
        <taxon>Sar</taxon>
        <taxon>Alveolata</taxon>
        <taxon>Dinophyceae</taxon>
        <taxon>Prorocentrales</taxon>
        <taxon>Prorocentraceae</taxon>
        <taxon>Prorocentrum</taxon>
    </lineage>
</organism>
<reference evidence="1" key="1">
    <citation type="submission" date="2023-10" db="EMBL/GenBank/DDBJ databases">
        <authorList>
            <person name="Chen Y."/>
            <person name="Shah S."/>
            <person name="Dougan E. K."/>
            <person name="Thang M."/>
            <person name="Chan C."/>
        </authorList>
    </citation>
    <scope>NUCLEOTIDE SEQUENCE [LARGE SCALE GENOMIC DNA]</scope>
</reference>
<evidence type="ECO:0000313" key="2">
    <source>
        <dbReference type="Proteomes" id="UP001189429"/>
    </source>
</evidence>
<dbReference type="Proteomes" id="UP001189429">
    <property type="component" value="Unassembled WGS sequence"/>
</dbReference>